<accession>A0A2S2R595</accession>
<gene>
    <name evidence="1" type="ORF">g.154532</name>
</gene>
<name>A0A2S2R595_9HEMI</name>
<protein>
    <submittedName>
        <fullName evidence="1">Uncharacterized protein</fullName>
    </submittedName>
</protein>
<evidence type="ECO:0000313" key="1">
    <source>
        <dbReference type="EMBL" id="MBY85181.1"/>
    </source>
</evidence>
<sequence>MTNQKKYHHTTVLSLPVSPKVLSGDKEDYFSGSSSFSSDITVDLASSSSSKICQSLKAWLSKTPRIISLRSQLKQEKEARLIIEKTIHSLTNHLTEYRTVDNFFITV</sequence>
<organism evidence="1">
    <name type="scientific">Sipha flava</name>
    <name type="common">yellow sugarcane aphid</name>
    <dbReference type="NCBI Taxonomy" id="143950"/>
    <lineage>
        <taxon>Eukaryota</taxon>
        <taxon>Metazoa</taxon>
        <taxon>Ecdysozoa</taxon>
        <taxon>Arthropoda</taxon>
        <taxon>Hexapoda</taxon>
        <taxon>Insecta</taxon>
        <taxon>Pterygota</taxon>
        <taxon>Neoptera</taxon>
        <taxon>Paraneoptera</taxon>
        <taxon>Hemiptera</taxon>
        <taxon>Sternorrhyncha</taxon>
        <taxon>Aphidomorpha</taxon>
        <taxon>Aphidoidea</taxon>
        <taxon>Aphididae</taxon>
        <taxon>Sipha</taxon>
    </lineage>
</organism>
<dbReference type="EMBL" id="GGMS01015978">
    <property type="protein sequence ID" value="MBY85181.1"/>
    <property type="molecule type" value="Transcribed_RNA"/>
</dbReference>
<dbReference type="AlphaFoldDB" id="A0A2S2R595"/>
<proteinExistence type="predicted"/>
<reference evidence="1" key="1">
    <citation type="submission" date="2018-04" db="EMBL/GenBank/DDBJ databases">
        <title>Transcriptome assembly of Sipha flava.</title>
        <authorList>
            <person name="Scully E.D."/>
            <person name="Geib S.M."/>
            <person name="Palmer N.A."/>
            <person name="Koch K."/>
            <person name="Bradshaw J."/>
            <person name="Heng-Moss T."/>
            <person name="Sarath G."/>
        </authorList>
    </citation>
    <scope>NUCLEOTIDE SEQUENCE</scope>
</reference>